<accession>A0A239D2M2</accession>
<evidence type="ECO:0008006" key="3">
    <source>
        <dbReference type="Google" id="ProtNLM"/>
    </source>
</evidence>
<evidence type="ECO:0000313" key="1">
    <source>
        <dbReference type="EMBL" id="SNS26392.1"/>
    </source>
</evidence>
<dbReference type="EMBL" id="FZOU01000001">
    <property type="protein sequence ID" value="SNS26392.1"/>
    <property type="molecule type" value="Genomic_DNA"/>
</dbReference>
<name>A0A239D2M2_9BACT</name>
<keyword evidence="2" id="KW-1185">Reference proteome</keyword>
<dbReference type="RefSeq" id="WP_089406559.1">
    <property type="nucleotide sequence ID" value="NZ_FZOU01000001.1"/>
</dbReference>
<dbReference type="OrthoDB" id="672028at2"/>
<proteinExistence type="predicted"/>
<dbReference type="AlphaFoldDB" id="A0A239D2M2"/>
<evidence type="ECO:0000313" key="2">
    <source>
        <dbReference type="Proteomes" id="UP000198356"/>
    </source>
</evidence>
<protein>
    <recommendedName>
        <fullName evidence="3">SMI1/KNR4 family protein</fullName>
    </recommendedName>
</protein>
<organism evidence="1 2">
    <name type="scientific">Granulicella rosea</name>
    <dbReference type="NCBI Taxonomy" id="474952"/>
    <lineage>
        <taxon>Bacteria</taxon>
        <taxon>Pseudomonadati</taxon>
        <taxon>Acidobacteriota</taxon>
        <taxon>Terriglobia</taxon>
        <taxon>Terriglobales</taxon>
        <taxon>Acidobacteriaceae</taxon>
        <taxon>Granulicella</taxon>
    </lineage>
</organism>
<dbReference type="Proteomes" id="UP000198356">
    <property type="component" value="Unassembled WGS sequence"/>
</dbReference>
<sequence length="183" mass="20951">MLELLALKNGFYAFESALHVLPVSRDDWFNEQDLQRWNDPKLWKHAYGEQSNLNELMLFAEDVIGVQFGFLADQIVRFDPETGETEEMCSTLDEWAEMVLSDYDTELGYPLAREWQKQNGPLQKGNRLVPIVPLIAKESSFEPSNFYQLEAVKGMLARADLAMQLKSVPDNQAVILKAINVPR</sequence>
<reference evidence="1 2" key="1">
    <citation type="submission" date="2017-06" db="EMBL/GenBank/DDBJ databases">
        <authorList>
            <person name="Kim H.J."/>
            <person name="Triplett B.A."/>
        </authorList>
    </citation>
    <scope>NUCLEOTIDE SEQUENCE [LARGE SCALE GENOMIC DNA]</scope>
    <source>
        <strain evidence="1 2">DSM 18704</strain>
    </source>
</reference>
<gene>
    <name evidence="1" type="ORF">SAMN05421770_101246</name>
</gene>